<sequence length="62" mass="7622">MRTRNSVEKRREKLIDKLFGYSVFKINGKQLYELPLSILEREYRKYQSQYHPHGEFGSIRWT</sequence>
<comment type="caution">
    <text evidence="1">The sequence shown here is derived from an EMBL/GenBank/DDBJ whole genome shotgun (WGS) entry which is preliminary data.</text>
</comment>
<accession>A0A5J5I413</accession>
<dbReference type="InterPro" id="IPR025072">
    <property type="entry name" value="Fur_reg_FbpA"/>
</dbReference>
<dbReference type="OrthoDB" id="2972281at2"/>
<evidence type="ECO:0000313" key="2">
    <source>
        <dbReference type="Proteomes" id="UP000326671"/>
    </source>
</evidence>
<protein>
    <submittedName>
        <fullName evidence="1">Fur-regulated basic protein FbpA</fullName>
    </submittedName>
</protein>
<proteinExistence type="predicted"/>
<evidence type="ECO:0000313" key="1">
    <source>
        <dbReference type="EMBL" id="KAA9028626.1"/>
    </source>
</evidence>
<name>A0A5J5I413_9BACI</name>
<dbReference type="AlphaFoldDB" id="A0A5J5I413"/>
<gene>
    <name evidence="1" type="primary">fbpA</name>
    <name evidence="1" type="ORF">F4V44_04990</name>
</gene>
<dbReference type="RefSeq" id="WP_150438878.1">
    <property type="nucleotide sequence ID" value="NZ_VYKL01000010.1"/>
</dbReference>
<organism evidence="1 2">
    <name type="scientific">Niallia endozanthoxylica</name>
    <dbReference type="NCBI Taxonomy" id="2036016"/>
    <lineage>
        <taxon>Bacteria</taxon>
        <taxon>Bacillati</taxon>
        <taxon>Bacillota</taxon>
        <taxon>Bacilli</taxon>
        <taxon>Bacillales</taxon>
        <taxon>Bacillaceae</taxon>
        <taxon>Niallia</taxon>
    </lineage>
</organism>
<dbReference type="EMBL" id="VYKL01000010">
    <property type="protein sequence ID" value="KAA9028626.1"/>
    <property type="molecule type" value="Genomic_DNA"/>
</dbReference>
<dbReference type="Pfam" id="PF13076">
    <property type="entry name" value="Fur_reg_FbpA"/>
    <property type="match status" value="1"/>
</dbReference>
<dbReference type="Proteomes" id="UP000326671">
    <property type="component" value="Unassembled WGS sequence"/>
</dbReference>
<reference evidence="1 2" key="1">
    <citation type="submission" date="2019-09" db="EMBL/GenBank/DDBJ databases">
        <title>Whole genome sequences of isolates from the Mars Exploration Rovers.</title>
        <authorList>
            <person name="Seuylemezian A."/>
            <person name="Vaishampayan P."/>
        </authorList>
    </citation>
    <scope>NUCLEOTIDE SEQUENCE [LARGE SCALE GENOMIC DNA]</scope>
    <source>
        <strain evidence="1 2">MER_TA_151</strain>
    </source>
</reference>
<keyword evidence="2" id="KW-1185">Reference proteome</keyword>